<keyword evidence="1" id="KW-0496">Mitochondrion</keyword>
<comment type="caution">
    <text evidence="1">The sequence shown here is derived from an EMBL/GenBank/DDBJ whole genome shotgun (WGS) entry which is preliminary data.</text>
</comment>
<evidence type="ECO:0000313" key="1">
    <source>
        <dbReference type="EMBL" id="KUM46297.1"/>
    </source>
</evidence>
<proteinExistence type="predicted"/>
<organism evidence="1">
    <name type="scientific">Picea glauca</name>
    <name type="common">White spruce</name>
    <name type="synonym">Pinus glauca</name>
    <dbReference type="NCBI Taxonomy" id="3330"/>
    <lineage>
        <taxon>Eukaryota</taxon>
        <taxon>Viridiplantae</taxon>
        <taxon>Streptophyta</taxon>
        <taxon>Embryophyta</taxon>
        <taxon>Tracheophyta</taxon>
        <taxon>Spermatophyta</taxon>
        <taxon>Pinopsida</taxon>
        <taxon>Pinidae</taxon>
        <taxon>Conifers I</taxon>
        <taxon>Pinales</taxon>
        <taxon>Pinaceae</taxon>
        <taxon>Picea</taxon>
    </lineage>
</organism>
<geneLocation type="mitochondrion" evidence="1"/>
<gene>
    <name evidence="1" type="ORF">ABT39_MTgene1803</name>
</gene>
<protein>
    <submittedName>
        <fullName evidence="1">Uncharacterized protein</fullName>
    </submittedName>
</protein>
<reference evidence="1" key="1">
    <citation type="journal article" date="2015" name="Genome Biol. Evol.">
        <title>Organellar Genomes of White Spruce (Picea glauca): Assembly and Annotation.</title>
        <authorList>
            <person name="Jackman S.D."/>
            <person name="Warren R.L."/>
            <person name="Gibb E.A."/>
            <person name="Vandervalk B.P."/>
            <person name="Mohamadi H."/>
            <person name="Chu J."/>
            <person name="Raymond A."/>
            <person name="Pleasance S."/>
            <person name="Coope R."/>
            <person name="Wildung M.R."/>
            <person name="Ritland C.E."/>
            <person name="Bousquet J."/>
            <person name="Jones S.J."/>
            <person name="Bohlmann J."/>
            <person name="Birol I."/>
        </authorList>
    </citation>
    <scope>NUCLEOTIDE SEQUENCE [LARGE SCALE GENOMIC DNA]</scope>
    <source>
        <tissue evidence="1">Flushing bud</tissue>
    </source>
</reference>
<accession>A0A117NG68</accession>
<sequence>MGYWRPVCSSDLVPYRAPSPYLPCVVSSRPVPGVHIRHSQNPSRSQQIESINTQNAFKESTNSTKKAVLRESIQRSCSQRIIAVH</sequence>
<name>A0A117NG68_PICGL</name>
<dbReference type="AlphaFoldDB" id="A0A117NG68"/>
<dbReference type="EMBL" id="LKAM01000012">
    <property type="protein sequence ID" value="KUM46297.1"/>
    <property type="molecule type" value="Genomic_DNA"/>
</dbReference>